<evidence type="ECO:0000313" key="2">
    <source>
        <dbReference type="Proteomes" id="UP000035680"/>
    </source>
</evidence>
<sequence length="329" mass="39799">MRIYIIVYVSITFIINLVKTQEIAVTYMTKYIQKHRKIYLYRDKIYITMKELIEQMLKNHHYINHRYLLMTKIPSLDNYNTYHREEQIYRNISSGKFLTSTPPLVIEEFYIHKSLEYRCNGRTFTTYKNALKYVILEKMNNPIKHTRRPTSLILPKLENVDWFKEKIYCKKFWLTLWKYCNYYCYSRQNFDIMKHKFIAEINYYREKYGARKLVESLRLSSYADKYLKEIVPLRSSIDITNFENVGKASLEKAPLIVNRWFGEHKYYNFNTYFGGIKTRHFTAMVWKNLREIGVGVLQAGDEIFIKIIFDKHANMPDQFRKNVLNKVIG</sequence>
<dbReference type="SUPFAM" id="SSF55797">
    <property type="entry name" value="PR-1-like"/>
    <property type="match status" value="1"/>
</dbReference>
<reference evidence="2" key="1">
    <citation type="submission" date="2014-07" db="EMBL/GenBank/DDBJ databases">
        <authorList>
            <person name="Martin A.A"/>
            <person name="De Silva N."/>
        </authorList>
    </citation>
    <scope>NUCLEOTIDE SEQUENCE</scope>
</reference>
<keyword evidence="2" id="KW-1185">Reference proteome</keyword>
<dbReference type="Pfam" id="PF24100">
    <property type="entry name" value="DUF7381"/>
    <property type="match status" value="1"/>
</dbReference>
<name>A0A0K0FIY9_STRVS</name>
<dbReference type="PANTHER" id="PTHR10334">
    <property type="entry name" value="CYSTEINE-RICH SECRETORY PROTEIN-RELATED"/>
    <property type="match status" value="1"/>
</dbReference>
<proteinExistence type="predicted"/>
<dbReference type="InterPro" id="IPR014044">
    <property type="entry name" value="CAP_dom"/>
</dbReference>
<dbReference type="InterPro" id="IPR055805">
    <property type="entry name" value="DUF7381"/>
</dbReference>
<dbReference type="Pfam" id="PF00188">
    <property type="entry name" value="CAP"/>
    <property type="match status" value="1"/>
</dbReference>
<dbReference type="InterPro" id="IPR035940">
    <property type="entry name" value="CAP_sf"/>
</dbReference>
<reference evidence="3" key="2">
    <citation type="submission" date="2015-08" db="UniProtKB">
        <authorList>
            <consortium name="WormBaseParasite"/>
        </authorList>
    </citation>
    <scope>IDENTIFICATION</scope>
</reference>
<evidence type="ECO:0000313" key="3">
    <source>
        <dbReference type="WBParaSite" id="SVE_0886200.1"/>
    </source>
</evidence>
<dbReference type="Proteomes" id="UP000035680">
    <property type="component" value="Unassembled WGS sequence"/>
</dbReference>
<organism evidence="2 3">
    <name type="scientific">Strongyloides venezuelensis</name>
    <name type="common">Threadworm</name>
    <dbReference type="NCBI Taxonomy" id="75913"/>
    <lineage>
        <taxon>Eukaryota</taxon>
        <taxon>Metazoa</taxon>
        <taxon>Ecdysozoa</taxon>
        <taxon>Nematoda</taxon>
        <taxon>Chromadorea</taxon>
        <taxon>Rhabditida</taxon>
        <taxon>Tylenchina</taxon>
        <taxon>Panagrolaimomorpha</taxon>
        <taxon>Strongyloidoidea</taxon>
        <taxon>Strongyloididae</taxon>
        <taxon>Strongyloides</taxon>
    </lineage>
</organism>
<protein>
    <submittedName>
        <fullName evidence="3">SCP domain-containing protein</fullName>
    </submittedName>
</protein>
<dbReference type="SMART" id="SM00198">
    <property type="entry name" value="SCP"/>
    <property type="match status" value="1"/>
</dbReference>
<dbReference type="Gene3D" id="3.40.33.10">
    <property type="entry name" value="CAP"/>
    <property type="match status" value="1"/>
</dbReference>
<evidence type="ECO:0000259" key="1">
    <source>
        <dbReference type="SMART" id="SM00198"/>
    </source>
</evidence>
<dbReference type="InterPro" id="IPR001283">
    <property type="entry name" value="CRISP-related"/>
</dbReference>
<feature type="domain" description="SCP" evidence="1">
    <location>
        <begin position="192"/>
        <end position="317"/>
    </location>
</feature>
<dbReference type="AlphaFoldDB" id="A0A0K0FIY9"/>
<accession>A0A0K0FIY9</accession>
<dbReference type="WBParaSite" id="SVE_0886200.1">
    <property type="protein sequence ID" value="SVE_0886200.1"/>
    <property type="gene ID" value="SVE_0886200"/>
</dbReference>